<proteinExistence type="inferred from homology"/>
<evidence type="ECO:0000313" key="9">
    <source>
        <dbReference type="EMBL" id="CUS02470.2"/>
    </source>
</evidence>
<feature type="domain" description="Glycosyl transferase family 1" evidence="7">
    <location>
        <begin position="199"/>
        <end position="318"/>
    </location>
</feature>
<dbReference type="SUPFAM" id="SSF53756">
    <property type="entry name" value="UDP-Glycosyltransferase/glycogen phosphorylase"/>
    <property type="match status" value="1"/>
</dbReference>
<dbReference type="RefSeq" id="WP_095042078.1">
    <property type="nucleotide sequence ID" value="NZ_LN890655.1"/>
</dbReference>
<dbReference type="KEGG" id="pbf:CFX0092_A0592"/>
<evidence type="ECO:0000256" key="3">
    <source>
        <dbReference type="ARBA" id="ARBA00022679"/>
    </source>
</evidence>
<evidence type="ECO:0000256" key="5">
    <source>
        <dbReference type="ARBA" id="ARBA00044539"/>
    </source>
</evidence>
<dbReference type="Gene3D" id="3.40.50.2000">
    <property type="entry name" value="Glycogen Phosphorylase B"/>
    <property type="match status" value="2"/>
</dbReference>
<dbReference type="Proteomes" id="UP000215027">
    <property type="component" value="Chromosome I"/>
</dbReference>
<dbReference type="PANTHER" id="PTHR13615:SF3">
    <property type="entry name" value="GLYCOSYLTRANSFERASE-LIKE DOMAIN-CONTAINING PROTEIN 1"/>
    <property type="match status" value="1"/>
</dbReference>
<evidence type="ECO:0000256" key="2">
    <source>
        <dbReference type="ARBA" id="ARBA00022676"/>
    </source>
</evidence>
<dbReference type="InterPro" id="IPR051862">
    <property type="entry name" value="GT-like_domain_containing_1"/>
</dbReference>
<evidence type="ECO:0000259" key="7">
    <source>
        <dbReference type="Pfam" id="PF00534"/>
    </source>
</evidence>
<evidence type="ECO:0000313" key="10">
    <source>
        <dbReference type="Proteomes" id="UP000215027"/>
    </source>
</evidence>
<keyword evidence="3" id="KW-0808">Transferase</keyword>
<evidence type="ECO:0000256" key="4">
    <source>
        <dbReference type="ARBA" id="ARBA00044517"/>
    </source>
</evidence>
<organism evidence="9 10">
    <name type="scientific">Candidatus Promineifilum breve</name>
    <dbReference type="NCBI Taxonomy" id="1806508"/>
    <lineage>
        <taxon>Bacteria</taxon>
        <taxon>Bacillati</taxon>
        <taxon>Chloroflexota</taxon>
        <taxon>Ardenticatenia</taxon>
        <taxon>Candidatus Promineifilales</taxon>
        <taxon>Candidatus Promineifilaceae</taxon>
        <taxon>Candidatus Promineifilum</taxon>
    </lineage>
</organism>
<accession>A0A160T235</accession>
<dbReference type="AlphaFoldDB" id="A0A160T235"/>
<gene>
    <name evidence="9" type="ORF">CFX0092_A0592</name>
</gene>
<keyword evidence="10" id="KW-1185">Reference proteome</keyword>
<dbReference type="Pfam" id="PF00534">
    <property type="entry name" value="Glycos_transf_1"/>
    <property type="match status" value="1"/>
</dbReference>
<feature type="domain" description="tRNA-queuosine alpha-mannosyltransferase N-terminal" evidence="8">
    <location>
        <begin position="5"/>
        <end position="181"/>
    </location>
</feature>
<sequence>MRTDLLSPYHGGSHQAWAEGYRDHSAHAVTLLTLPAHFWKWRMHGGAVTLARRWLAAGEPTPDLILATDLLDLTTFLALTRARTGHVPTALYMHENQLTYPLPDDPTTGPMRRQLGERDRHYAFINYASMLAADRVYFNSQYHLDTFFDALLPFLRHYPEYNELETVALLRHKSGVLPVGIDLRRLDPPPPRPDPAAAPLILWNQRLEFDKNPESFITLLVELAESGAPFRVALCGERFGRPSAGWEAAVNQLGPRVIHDGYAEQEVYRRLLWEATVTISTAAHEYFGIAILEAVYCHTLPLLPARLSYPELIPAAFHADCLYHGRPDLKRRLAWALGDPAAARAVAARLAPAVAAYDWGVVGPRYDEVLGDRF</sequence>
<comment type="similarity">
    <text evidence="1">Belongs to the glycosyltransferase group 1 family. Glycosyltransferase 4 subfamily.</text>
</comment>
<dbReference type="EC" id="2.4.1.110" evidence="4"/>
<dbReference type="Pfam" id="PF12038">
    <property type="entry name" value="QTMAN_N"/>
    <property type="match status" value="1"/>
</dbReference>
<keyword evidence="2" id="KW-0328">Glycosyltransferase</keyword>
<dbReference type="InterPro" id="IPR001296">
    <property type="entry name" value="Glyco_trans_1"/>
</dbReference>
<evidence type="ECO:0000256" key="1">
    <source>
        <dbReference type="ARBA" id="ARBA00009481"/>
    </source>
</evidence>
<dbReference type="InterPro" id="IPR022701">
    <property type="entry name" value="QTMAN_N"/>
</dbReference>
<name>A0A160T235_9CHLR</name>
<dbReference type="OrthoDB" id="9792163at2"/>
<dbReference type="PANTHER" id="PTHR13615">
    <property type="entry name" value="GLYCOSYLTRANSFERASE-LIKE 1"/>
    <property type="match status" value="1"/>
</dbReference>
<reference evidence="9" key="1">
    <citation type="submission" date="2016-01" db="EMBL/GenBank/DDBJ databases">
        <authorList>
            <person name="Mcilroy J.S."/>
            <person name="Karst M S."/>
            <person name="Albertsen M."/>
        </authorList>
    </citation>
    <scope>NUCLEOTIDE SEQUENCE</scope>
    <source>
        <strain evidence="9">Cfx-K</strain>
    </source>
</reference>
<dbReference type="EMBL" id="LN890655">
    <property type="protein sequence ID" value="CUS02470.2"/>
    <property type="molecule type" value="Genomic_DNA"/>
</dbReference>
<comment type="catalytic activity">
    <reaction evidence="6">
        <text>queuosine(34) in tRNA(Asp) + GDP-alpha-D-mannose = O-4''-alpha-D-mannosylqueuosine(34) in tRNA(Asp) + GDP + H(+)</text>
        <dbReference type="Rhea" id="RHEA:12885"/>
        <dbReference type="Rhea" id="RHEA-COMP:18572"/>
        <dbReference type="Rhea" id="RHEA-COMP:18581"/>
        <dbReference type="ChEBI" id="CHEBI:15378"/>
        <dbReference type="ChEBI" id="CHEBI:57527"/>
        <dbReference type="ChEBI" id="CHEBI:58189"/>
        <dbReference type="ChEBI" id="CHEBI:194431"/>
        <dbReference type="ChEBI" id="CHEBI:194442"/>
        <dbReference type="EC" id="2.4.1.110"/>
    </reaction>
    <physiologicalReaction direction="left-to-right" evidence="6">
        <dbReference type="Rhea" id="RHEA:12886"/>
    </physiologicalReaction>
</comment>
<dbReference type="GO" id="GO:0016438">
    <property type="term" value="F:tRNA-queuosine(34) beta-mannosyltransferase activity"/>
    <property type="evidence" value="ECO:0007669"/>
    <property type="project" value="UniProtKB-EC"/>
</dbReference>
<protein>
    <recommendedName>
        <fullName evidence="5">tRNA-queuosine alpha-mannosyltransferase</fullName>
        <ecNumber evidence="4">2.4.1.110</ecNumber>
    </recommendedName>
</protein>
<evidence type="ECO:0000259" key="8">
    <source>
        <dbReference type="Pfam" id="PF12038"/>
    </source>
</evidence>
<evidence type="ECO:0000256" key="6">
    <source>
        <dbReference type="ARBA" id="ARBA00048439"/>
    </source>
</evidence>
<dbReference type="CDD" id="cd01635">
    <property type="entry name" value="Glycosyltransferase_GTB-type"/>
    <property type="match status" value="1"/>
</dbReference>